<dbReference type="SUPFAM" id="SSF47598">
    <property type="entry name" value="Ribbon-helix-helix"/>
    <property type="match status" value="1"/>
</dbReference>
<dbReference type="RefSeq" id="WP_099116381.1">
    <property type="nucleotide sequence ID" value="NZ_NJAK01000001.1"/>
</dbReference>
<evidence type="ECO:0000259" key="1">
    <source>
        <dbReference type="Pfam" id="PF03869"/>
    </source>
</evidence>
<dbReference type="AlphaFoldDB" id="A0A2D0KCK1"/>
<evidence type="ECO:0000313" key="2">
    <source>
        <dbReference type="EMBL" id="PHM61176.1"/>
    </source>
</evidence>
<dbReference type="Gene3D" id="1.10.1220.10">
    <property type="entry name" value="Met repressor-like"/>
    <property type="match status" value="1"/>
</dbReference>
<evidence type="ECO:0000313" key="3">
    <source>
        <dbReference type="Proteomes" id="UP000222168"/>
    </source>
</evidence>
<proteinExistence type="predicted"/>
<dbReference type="GO" id="GO:0043565">
    <property type="term" value="F:sequence-specific DNA binding"/>
    <property type="evidence" value="ECO:0007669"/>
    <property type="project" value="UniProtKB-ARBA"/>
</dbReference>
<dbReference type="EMBL" id="NJAK01000001">
    <property type="protein sequence ID" value="PHM61176.1"/>
    <property type="molecule type" value="Genomic_DNA"/>
</dbReference>
<dbReference type="GO" id="GO:0006355">
    <property type="term" value="P:regulation of DNA-templated transcription"/>
    <property type="evidence" value="ECO:0007669"/>
    <property type="project" value="InterPro"/>
</dbReference>
<dbReference type="InterPro" id="IPR010985">
    <property type="entry name" value="Ribbon_hlx_hlx"/>
</dbReference>
<accession>A0A2D0KCK1</accession>
<dbReference type="InterPro" id="IPR013321">
    <property type="entry name" value="Arc_rbn_hlx_hlx"/>
</dbReference>
<feature type="domain" description="Arc-like DNA binding" evidence="1">
    <location>
        <begin position="1"/>
        <end position="42"/>
    </location>
</feature>
<organism evidence="2 3">
    <name type="scientific">Xenorhabdus ishibashii</name>
    <dbReference type="NCBI Taxonomy" id="1034471"/>
    <lineage>
        <taxon>Bacteria</taxon>
        <taxon>Pseudomonadati</taxon>
        <taxon>Pseudomonadota</taxon>
        <taxon>Gammaproteobacteria</taxon>
        <taxon>Enterobacterales</taxon>
        <taxon>Morganellaceae</taxon>
        <taxon>Xenorhabdus</taxon>
    </lineage>
</organism>
<sequence>MSRDPQINIRLPQELKEKVHQIASENRRSVNAEIVKMIESSIDEYEFFKDSEGVGHYSFEDFPDEHEILDREWKAKVENAIDLLKKELLSVKID</sequence>
<dbReference type="Pfam" id="PF03869">
    <property type="entry name" value="Arc"/>
    <property type="match status" value="1"/>
</dbReference>
<dbReference type="Proteomes" id="UP000222168">
    <property type="component" value="Unassembled WGS sequence"/>
</dbReference>
<reference evidence="2 3" key="1">
    <citation type="journal article" date="2017" name="Nat. Microbiol.">
        <title>Natural product diversity associated with the nematode symbionts Photorhabdus and Xenorhabdus.</title>
        <authorList>
            <person name="Tobias N.J."/>
            <person name="Wolff H."/>
            <person name="Djahanschiri B."/>
            <person name="Grundmann F."/>
            <person name="Kronenwerth M."/>
            <person name="Shi Y.M."/>
            <person name="Simonyi S."/>
            <person name="Grun P."/>
            <person name="Shapiro-Ilan D."/>
            <person name="Pidot S.J."/>
            <person name="Stinear T.P."/>
            <person name="Ebersberger I."/>
            <person name="Bode H.B."/>
        </authorList>
    </citation>
    <scope>NUCLEOTIDE SEQUENCE [LARGE SCALE GENOMIC DNA]</scope>
    <source>
        <strain evidence="2 3">DSM 22670</strain>
    </source>
</reference>
<name>A0A2D0KCK1_9GAMM</name>
<keyword evidence="3" id="KW-1185">Reference proteome</keyword>
<dbReference type="InterPro" id="IPR005569">
    <property type="entry name" value="Arc_DNA-bd_dom"/>
</dbReference>
<dbReference type="OrthoDB" id="7029768at2"/>
<comment type="caution">
    <text evidence="2">The sequence shown here is derived from an EMBL/GenBank/DDBJ whole genome shotgun (WGS) entry which is preliminary data.</text>
</comment>
<gene>
    <name evidence="2" type="ORF">Xish_00298</name>
</gene>
<protein>
    <submittedName>
        <fullName evidence="2">Rha family transcriptional regulator</fullName>
    </submittedName>
</protein>